<organism evidence="7 8">
    <name type="scientific">Galleria mellonella</name>
    <name type="common">Greater wax moth</name>
    <dbReference type="NCBI Taxonomy" id="7137"/>
    <lineage>
        <taxon>Eukaryota</taxon>
        <taxon>Metazoa</taxon>
        <taxon>Ecdysozoa</taxon>
        <taxon>Arthropoda</taxon>
        <taxon>Hexapoda</taxon>
        <taxon>Insecta</taxon>
        <taxon>Pterygota</taxon>
        <taxon>Neoptera</taxon>
        <taxon>Endopterygota</taxon>
        <taxon>Lepidoptera</taxon>
        <taxon>Glossata</taxon>
        <taxon>Ditrysia</taxon>
        <taxon>Pyraloidea</taxon>
        <taxon>Pyralidae</taxon>
        <taxon>Galleriinae</taxon>
        <taxon>Galleria</taxon>
    </lineage>
</organism>
<protein>
    <submittedName>
        <fullName evidence="8">Uncharacterized protein LOC113522990</fullName>
    </submittedName>
</protein>
<dbReference type="Pfam" id="PF21362">
    <property type="entry name" value="Sina_RING"/>
    <property type="match status" value="1"/>
</dbReference>
<keyword evidence="3" id="KW-0862">Zinc</keyword>
<feature type="region of interest" description="Disordered" evidence="5">
    <location>
        <begin position="359"/>
        <end position="402"/>
    </location>
</feature>
<dbReference type="Proteomes" id="UP001652740">
    <property type="component" value="Unplaced"/>
</dbReference>
<feature type="compositionally biased region" description="Basic residues" evidence="5">
    <location>
        <begin position="493"/>
        <end position="502"/>
    </location>
</feature>
<evidence type="ECO:0000259" key="6">
    <source>
        <dbReference type="PROSITE" id="PS50089"/>
    </source>
</evidence>
<evidence type="ECO:0000256" key="5">
    <source>
        <dbReference type="SAM" id="MobiDB-lite"/>
    </source>
</evidence>
<keyword evidence="7" id="KW-1185">Reference proteome</keyword>
<feature type="region of interest" description="Disordered" evidence="5">
    <location>
        <begin position="97"/>
        <end position="123"/>
    </location>
</feature>
<proteinExistence type="predicted"/>
<dbReference type="CDD" id="cd16571">
    <property type="entry name" value="RING-HC_SIAHs"/>
    <property type="match status" value="1"/>
</dbReference>
<dbReference type="PROSITE" id="PS50089">
    <property type="entry name" value="ZF_RING_2"/>
    <property type="match status" value="1"/>
</dbReference>
<keyword evidence="1" id="KW-0479">Metal-binding</keyword>
<dbReference type="PANTHER" id="PTHR45877">
    <property type="entry name" value="E3 UBIQUITIN-PROTEIN LIGASE SIAH2"/>
    <property type="match status" value="1"/>
</dbReference>
<feature type="region of interest" description="Disordered" evidence="5">
    <location>
        <begin position="421"/>
        <end position="502"/>
    </location>
</feature>
<evidence type="ECO:0000313" key="7">
    <source>
        <dbReference type="Proteomes" id="UP001652740"/>
    </source>
</evidence>
<reference evidence="8" key="1">
    <citation type="submission" date="2025-08" db="UniProtKB">
        <authorList>
            <consortium name="RefSeq"/>
        </authorList>
    </citation>
    <scope>IDENTIFICATION</scope>
    <source>
        <tissue evidence="8">Whole larvae</tissue>
    </source>
</reference>
<evidence type="ECO:0000256" key="4">
    <source>
        <dbReference type="PROSITE-ProRule" id="PRU00175"/>
    </source>
</evidence>
<dbReference type="SUPFAM" id="SSF57850">
    <property type="entry name" value="RING/U-box"/>
    <property type="match status" value="1"/>
</dbReference>
<dbReference type="RefSeq" id="XP_052753930.1">
    <property type="nucleotide sequence ID" value="XM_052897970.1"/>
</dbReference>
<evidence type="ECO:0000256" key="1">
    <source>
        <dbReference type="ARBA" id="ARBA00022723"/>
    </source>
</evidence>
<feature type="compositionally biased region" description="Polar residues" evidence="5">
    <location>
        <begin position="436"/>
        <end position="456"/>
    </location>
</feature>
<dbReference type="InterPro" id="IPR004162">
    <property type="entry name" value="SINA-like_animal"/>
</dbReference>
<gene>
    <name evidence="8" type="primary">LOC113522990</name>
</gene>
<dbReference type="InterPro" id="IPR001841">
    <property type="entry name" value="Znf_RING"/>
</dbReference>
<feature type="compositionally biased region" description="Low complexity" evidence="5">
    <location>
        <begin position="373"/>
        <end position="386"/>
    </location>
</feature>
<dbReference type="InterPro" id="IPR013083">
    <property type="entry name" value="Znf_RING/FYVE/PHD"/>
</dbReference>
<dbReference type="PANTHER" id="PTHR45877:SF2">
    <property type="entry name" value="E3 UBIQUITIN-PROTEIN LIGASE SINA-RELATED"/>
    <property type="match status" value="1"/>
</dbReference>
<feature type="domain" description="RING-type" evidence="6">
    <location>
        <begin position="22"/>
        <end position="57"/>
    </location>
</feature>
<feature type="compositionally biased region" description="Pro residues" evidence="5">
    <location>
        <begin position="468"/>
        <end position="478"/>
    </location>
</feature>
<feature type="compositionally biased region" description="Acidic residues" evidence="5">
    <location>
        <begin position="103"/>
        <end position="118"/>
    </location>
</feature>
<evidence type="ECO:0000313" key="8">
    <source>
        <dbReference type="RefSeq" id="XP_052753930.1"/>
    </source>
</evidence>
<evidence type="ECO:0000256" key="3">
    <source>
        <dbReference type="ARBA" id="ARBA00022833"/>
    </source>
</evidence>
<dbReference type="InterPro" id="IPR049548">
    <property type="entry name" value="Sina-like_RING"/>
</dbReference>
<name>A0ABM3MRV8_GALME</name>
<evidence type="ECO:0000256" key="2">
    <source>
        <dbReference type="ARBA" id="ARBA00022771"/>
    </source>
</evidence>
<dbReference type="GeneID" id="113522990"/>
<accession>A0ABM3MRV8</accession>
<keyword evidence="2 4" id="KW-0863">Zinc-finger</keyword>
<sequence>MMAGNAEIKPEALPDLDDLLQCPVCYEIPSGQIFQCNEGHHVCGRCKVRLDMCPVCRALFFGTRNYAMEELIANVRKLRAFKLGGKITTGAELVESSAPVDAPDVETESSPVENDENNSEVSSRSSLRAPQACKGLFRCLCCKNGNGERLPAARLLNHLRYFHSPDLIEGQSEDGEYVQLWQFSTAPGRIVTAVRVSDMGIFFLIIEISDDSICAWLSMAASPWVAHVFSYTVTISGNDREAIFSDCVWSVRSCEGSLKKRGHCLMMTGLDARALIAPAAISGKLSVRRTPTDQLAHQTQPRAVLRVASRGNDRDNGRAPVSHNLEPFLQDLQNDVARLSRAFATLGREANALVRSEAEMRSRIENSSRGSQTTNAERTAVATAAVEPPPTINNQSDGPDRAHLSRNARRRMRQRLRAALNATQPPADRTNALAHVQNSQVATSQRRNGPVTNTPTVHMMGLAIVQQPPAPPVPPPSASGPSHGHSQNGNHVRTNRKRRQRR</sequence>
<dbReference type="Gene3D" id="3.30.40.10">
    <property type="entry name" value="Zinc/RING finger domain, C3HC4 (zinc finger)"/>
    <property type="match status" value="1"/>
</dbReference>